<feature type="domain" description="DNA/RNA non-specific endonuclease/pyrophosphatase/phosphodiesterase" evidence="6">
    <location>
        <begin position="72"/>
        <end position="297"/>
    </location>
</feature>
<dbReference type="PANTHER" id="PTHR13966:SF5">
    <property type="entry name" value="ENDONUCLEASE G, MITOCHONDRIAL"/>
    <property type="match status" value="1"/>
</dbReference>
<dbReference type="PANTHER" id="PTHR13966">
    <property type="entry name" value="ENDONUCLEASE RELATED"/>
    <property type="match status" value="1"/>
</dbReference>
<dbReference type="SMART" id="SM00477">
    <property type="entry name" value="NUC"/>
    <property type="match status" value="1"/>
</dbReference>
<dbReference type="InterPro" id="IPR040255">
    <property type="entry name" value="Non-specific_endonuclease"/>
</dbReference>
<feature type="domain" description="ENPP1-3/EXOG-like endonuclease/phosphodiesterase" evidence="5">
    <location>
        <begin position="73"/>
        <end position="297"/>
    </location>
</feature>
<dbReference type="RefSeq" id="WP_074759746.1">
    <property type="nucleotide sequence ID" value="NZ_FNRF01000001.1"/>
</dbReference>
<proteinExistence type="predicted"/>
<keyword evidence="7" id="KW-0540">Nuclease</keyword>
<feature type="signal peptide" evidence="4">
    <location>
        <begin position="1"/>
        <end position="21"/>
    </location>
</feature>
<evidence type="ECO:0000259" key="5">
    <source>
        <dbReference type="SMART" id="SM00477"/>
    </source>
</evidence>
<evidence type="ECO:0000256" key="3">
    <source>
        <dbReference type="SAM" id="MobiDB-lite"/>
    </source>
</evidence>
<feature type="chain" id="PRO_5010169065" evidence="4">
    <location>
        <begin position="22"/>
        <end position="316"/>
    </location>
</feature>
<evidence type="ECO:0000256" key="4">
    <source>
        <dbReference type="SAM" id="SignalP"/>
    </source>
</evidence>
<evidence type="ECO:0000259" key="6">
    <source>
        <dbReference type="SMART" id="SM00892"/>
    </source>
</evidence>
<feature type="active site" description="Proton acceptor" evidence="1">
    <location>
        <position position="153"/>
    </location>
</feature>
<dbReference type="Gene3D" id="3.40.570.10">
    <property type="entry name" value="Extracellular Endonuclease, subunit A"/>
    <property type="match status" value="1"/>
</dbReference>
<dbReference type="InterPro" id="IPR020821">
    <property type="entry name" value="ENPP1-3/EXOG-like_nuc-like"/>
</dbReference>
<dbReference type="InterPro" id="IPR044929">
    <property type="entry name" value="DNA/RNA_non-sp_Endonuclease_sf"/>
</dbReference>
<dbReference type="EMBL" id="FNRF01000001">
    <property type="protein sequence ID" value="SDZ94262.1"/>
    <property type="molecule type" value="Genomic_DNA"/>
</dbReference>
<dbReference type="SUPFAM" id="SSF54060">
    <property type="entry name" value="His-Me finger endonucleases"/>
    <property type="match status" value="1"/>
</dbReference>
<name>A0A1H3X6K8_XYLRU</name>
<keyword evidence="7" id="KW-0255">Endonuclease</keyword>
<feature type="binding site" evidence="2">
    <location>
        <position position="184"/>
    </location>
    <ligand>
        <name>Mg(2+)</name>
        <dbReference type="ChEBI" id="CHEBI:18420"/>
        <note>catalytic</note>
    </ligand>
</feature>
<dbReference type="AlphaFoldDB" id="A0A1H3X6K8"/>
<dbReference type="InterPro" id="IPR001604">
    <property type="entry name" value="Endo_G_ENPP1-like_dom"/>
</dbReference>
<dbReference type="PROSITE" id="PS51257">
    <property type="entry name" value="PROKAR_LIPOPROTEIN"/>
    <property type="match status" value="1"/>
</dbReference>
<evidence type="ECO:0000313" key="7">
    <source>
        <dbReference type="EMBL" id="SDZ94262.1"/>
    </source>
</evidence>
<sequence>MKQLFFLFSLALLTSCGGGGGSDEPTPNPPTPTPTVVNANKNDASTNAYLARLEMPKTKSGSKVVTHSTEKYGVTFSLEWDSKLQATRWVCWEMDASNKMETYSRPDEDPWAYDPNVEESEQQATYSELSNSFFPGYDPSVHKASDFLYQKGHICASQDRIYDKDANTQTFYMTNIYPMVGNFNGKLWSKMEKQVRTWGKNLGANDTLFIVKGGTIDKEELILDRTKEYKGHGPHIVPKYFFMALYAKTSSGQRMLGFWAEHLNEDKSGDALKSYVVSIDELEEKTGIDFFCNLSDTLEEQLESKKAADIISAWGL</sequence>
<dbReference type="GO" id="GO:0004519">
    <property type="term" value="F:endonuclease activity"/>
    <property type="evidence" value="ECO:0007669"/>
    <property type="project" value="UniProtKB-KW"/>
</dbReference>
<dbReference type="OrthoDB" id="9811262at2"/>
<evidence type="ECO:0000256" key="2">
    <source>
        <dbReference type="PIRSR" id="PIRSR640255-2"/>
    </source>
</evidence>
<protein>
    <submittedName>
        <fullName evidence="7">Endonuclease G</fullName>
    </submittedName>
</protein>
<evidence type="ECO:0000313" key="8">
    <source>
        <dbReference type="Proteomes" id="UP000182257"/>
    </source>
</evidence>
<dbReference type="InterPro" id="IPR044925">
    <property type="entry name" value="His-Me_finger_sf"/>
</dbReference>
<feature type="region of interest" description="Disordered" evidence="3">
    <location>
        <begin position="18"/>
        <end position="41"/>
    </location>
</feature>
<keyword evidence="4" id="KW-0732">Signal</keyword>
<dbReference type="Proteomes" id="UP000182257">
    <property type="component" value="Unassembled WGS sequence"/>
</dbReference>
<dbReference type="GO" id="GO:0003676">
    <property type="term" value="F:nucleic acid binding"/>
    <property type="evidence" value="ECO:0007669"/>
    <property type="project" value="InterPro"/>
</dbReference>
<dbReference type="Pfam" id="PF01223">
    <property type="entry name" value="Endonuclease_NS"/>
    <property type="match status" value="1"/>
</dbReference>
<dbReference type="SMART" id="SM00892">
    <property type="entry name" value="Endonuclease_NS"/>
    <property type="match status" value="1"/>
</dbReference>
<dbReference type="GO" id="GO:0046872">
    <property type="term" value="F:metal ion binding"/>
    <property type="evidence" value="ECO:0007669"/>
    <property type="project" value="UniProtKB-KW"/>
</dbReference>
<keyword evidence="2" id="KW-0479">Metal-binding</keyword>
<organism evidence="7 8">
    <name type="scientific">Xylanibacter ruminicola</name>
    <name type="common">Prevotella ruminicola</name>
    <dbReference type="NCBI Taxonomy" id="839"/>
    <lineage>
        <taxon>Bacteria</taxon>
        <taxon>Pseudomonadati</taxon>
        <taxon>Bacteroidota</taxon>
        <taxon>Bacteroidia</taxon>
        <taxon>Bacteroidales</taxon>
        <taxon>Prevotellaceae</taxon>
        <taxon>Xylanibacter</taxon>
    </lineage>
</organism>
<reference evidence="7 8" key="1">
    <citation type="submission" date="2016-10" db="EMBL/GenBank/DDBJ databases">
        <authorList>
            <person name="de Groot N.N."/>
        </authorList>
    </citation>
    <scope>NUCLEOTIDE SEQUENCE [LARGE SCALE GENOMIC DNA]</scope>
    <source>
        <strain evidence="7 8">D31d</strain>
    </source>
</reference>
<gene>
    <name evidence="7" type="ORF">SAMN05216462_0063</name>
</gene>
<evidence type="ECO:0000256" key="1">
    <source>
        <dbReference type="PIRSR" id="PIRSR640255-1"/>
    </source>
</evidence>
<dbReference type="GO" id="GO:0016787">
    <property type="term" value="F:hydrolase activity"/>
    <property type="evidence" value="ECO:0007669"/>
    <property type="project" value="InterPro"/>
</dbReference>
<accession>A0A1H3X6K8</accession>
<keyword evidence="7" id="KW-0378">Hydrolase</keyword>